<dbReference type="Gene3D" id="1.10.8.270">
    <property type="entry name" value="putative rabgap domain of human tbc1 domain family member 14 like domains"/>
    <property type="match status" value="1"/>
</dbReference>
<feature type="domain" description="Rab-GAP TBC" evidence="1">
    <location>
        <begin position="87"/>
        <end position="273"/>
    </location>
</feature>
<name>A0ABN8NGS1_9CNID</name>
<evidence type="ECO:0000259" key="1">
    <source>
        <dbReference type="PROSITE" id="PS50086"/>
    </source>
</evidence>
<proteinExistence type="predicted"/>
<dbReference type="Proteomes" id="UP001159405">
    <property type="component" value="Unassembled WGS sequence"/>
</dbReference>
<accession>A0ABN8NGS1</accession>
<sequence>MEFYEPSSVQLNGITRIDPDEYNPQTFGPAVDRYGFVGEHKQASASKQAVAVDVFRHRELKWVEMLQNWDKWITKKFPKVKERCRKGIPSSVRGRAWQKLSGSVNLMKKNGGLFESLLQSHSEWEKDISKDLSRTFPFHQMFCEPDGPGQKDLFNILKAYAIYDPRTGYCQAMAPVAAVLLMHMTAEEAFWCLVMICDKYIPGYYGPKLEAVQLDGAIFGGLLEKTLPHVAKHMRVHHVDPLMYMTEWFMCLLARNLPFATVLRVWDMFFCEGIKVLFRTTLTMMKLALTPRELAHCQGLFETNERLKHLPMSLMQEDSLIPMSLALKLSIKDLRREHEAQLSKRPKGKATGSR</sequence>
<dbReference type="PANTHER" id="PTHR47219">
    <property type="entry name" value="RAB GTPASE-ACTIVATING PROTEIN 1-LIKE"/>
    <property type="match status" value="1"/>
</dbReference>
<dbReference type="InterPro" id="IPR035969">
    <property type="entry name" value="Rab-GAP_TBC_sf"/>
</dbReference>
<protein>
    <recommendedName>
        <fullName evidence="1">Rab-GAP TBC domain-containing protein</fullName>
    </recommendedName>
</protein>
<organism evidence="2 3">
    <name type="scientific">Porites lobata</name>
    <dbReference type="NCBI Taxonomy" id="104759"/>
    <lineage>
        <taxon>Eukaryota</taxon>
        <taxon>Metazoa</taxon>
        <taxon>Cnidaria</taxon>
        <taxon>Anthozoa</taxon>
        <taxon>Hexacorallia</taxon>
        <taxon>Scleractinia</taxon>
        <taxon>Fungiina</taxon>
        <taxon>Poritidae</taxon>
        <taxon>Porites</taxon>
    </lineage>
</organism>
<dbReference type="Pfam" id="PF00566">
    <property type="entry name" value="RabGAP-TBC"/>
    <property type="match status" value="1"/>
</dbReference>
<dbReference type="SMART" id="SM00164">
    <property type="entry name" value="TBC"/>
    <property type="match status" value="1"/>
</dbReference>
<gene>
    <name evidence="2" type="ORF">PLOB_00017869</name>
</gene>
<dbReference type="PROSITE" id="PS50086">
    <property type="entry name" value="TBC_RABGAP"/>
    <property type="match status" value="1"/>
</dbReference>
<dbReference type="SUPFAM" id="SSF47923">
    <property type="entry name" value="Ypt/Rab-GAP domain of gyp1p"/>
    <property type="match status" value="2"/>
</dbReference>
<keyword evidence="3" id="KW-1185">Reference proteome</keyword>
<evidence type="ECO:0000313" key="2">
    <source>
        <dbReference type="EMBL" id="CAH3108837.1"/>
    </source>
</evidence>
<dbReference type="Gene3D" id="1.10.472.80">
    <property type="entry name" value="Ypt/Rab-GAP domain of gyp1p, domain 3"/>
    <property type="match status" value="1"/>
</dbReference>
<dbReference type="EMBL" id="CALNXK010000021">
    <property type="protein sequence ID" value="CAH3108837.1"/>
    <property type="molecule type" value="Genomic_DNA"/>
</dbReference>
<comment type="caution">
    <text evidence="2">The sequence shown here is derived from an EMBL/GenBank/DDBJ whole genome shotgun (WGS) entry which is preliminary data.</text>
</comment>
<reference evidence="2 3" key="1">
    <citation type="submission" date="2022-05" db="EMBL/GenBank/DDBJ databases">
        <authorList>
            <consortium name="Genoscope - CEA"/>
            <person name="William W."/>
        </authorList>
    </citation>
    <scope>NUCLEOTIDE SEQUENCE [LARGE SCALE GENOMIC DNA]</scope>
</reference>
<dbReference type="InterPro" id="IPR000195">
    <property type="entry name" value="Rab-GAP-TBC_dom"/>
</dbReference>
<dbReference type="InterPro" id="IPR050302">
    <property type="entry name" value="Rab_GAP_TBC_domain"/>
</dbReference>
<dbReference type="Gene3D" id="1.10.10.750">
    <property type="entry name" value="Ypt/Rab-GAP domain of gyp1p, domain 1"/>
    <property type="match status" value="1"/>
</dbReference>
<evidence type="ECO:0000313" key="3">
    <source>
        <dbReference type="Proteomes" id="UP001159405"/>
    </source>
</evidence>
<dbReference type="PANTHER" id="PTHR47219:SF4">
    <property type="entry name" value="TBC1 DOMAIN FAMILY MEMBER 10A"/>
    <property type="match status" value="1"/>
</dbReference>